<keyword evidence="1" id="KW-0808">Transferase</keyword>
<proteinExistence type="predicted"/>
<name>A0ACD4PHA6_9BACT</name>
<keyword evidence="2" id="KW-1185">Reference proteome</keyword>
<evidence type="ECO:0000313" key="1">
    <source>
        <dbReference type="EMBL" id="WBP83982.1"/>
    </source>
</evidence>
<protein>
    <submittedName>
        <fullName evidence="1">DNA polymerase III subunit gamma/tau</fullName>
        <ecNumber evidence="1">2.7.7.7</ecNumber>
    </submittedName>
</protein>
<evidence type="ECO:0000313" key="2">
    <source>
        <dbReference type="Proteomes" id="UP001213039"/>
    </source>
</evidence>
<dbReference type="EC" id="2.7.7.7" evidence="1"/>
<dbReference type="EMBL" id="CP114370">
    <property type="protein sequence ID" value="WBP83982.1"/>
    <property type="molecule type" value="Genomic_DNA"/>
</dbReference>
<gene>
    <name evidence="1" type="primary">dnaX</name>
    <name evidence="1" type="ORF">Me_995_000615</name>
</gene>
<keyword evidence="1" id="KW-0548">Nucleotidyltransferase</keyword>
<reference evidence="1" key="1">
    <citation type="submission" date="2022-12" db="EMBL/GenBank/DDBJ databases">
        <authorList>
            <consortium name="Asia Pacific Centre for Animal Health"/>
            <person name="Klose S.M."/>
            <person name="Legione A.R."/>
            <person name="Monotti I."/>
            <person name="Bushell R."/>
            <person name="Marenda M.S."/>
            <person name="Sugiyama T."/>
            <person name="Browning G.F."/>
            <person name="Vaz P.K."/>
        </authorList>
    </citation>
    <scope>NUCLEOTIDE SEQUENCE</scope>
    <source>
        <strain evidence="1">Felid995</strain>
    </source>
</reference>
<dbReference type="Proteomes" id="UP001213039">
    <property type="component" value="Chromosome"/>
</dbReference>
<organism evidence="1 2">
    <name type="scientific">Mycoplasmopsis edwardii</name>
    <dbReference type="NCBI Taxonomy" id="53558"/>
    <lineage>
        <taxon>Bacteria</taxon>
        <taxon>Bacillati</taxon>
        <taxon>Mycoplasmatota</taxon>
        <taxon>Mycoplasmoidales</taxon>
        <taxon>Metamycoplasmataceae</taxon>
        <taxon>Mycoplasmopsis</taxon>
    </lineage>
</organism>
<accession>A0ACD4PHA6</accession>
<sequence>MSGYKTLYRKYRPRSFDQVVGQEHVIQTLKNILTNRKIGHAYLFSGPKGTGKTSIAKIFATVLSCLHSNEPAKACDFCLSNVESNLDIIEMDAASNNGVDEIRLLKEKVEQAPINGKFKIYIIDEVHMLSKSAFNALLKTLEEPPKHSVFILATTDPQKIPLTILSRVQRYNFKRISDAHIISHLKEVLDNENILYDEEALKTIALLSTGGMRDALSIADQAGSFYDNKISQESLETNFGLVSIAKYIKLLNSIASGNVSEIINLTNSFNESGADASRLINGLININKEWLLFQKTKEKNFLNWLTYEEFLQVKLTQKSSLIIYNELYEISSKVSRHEMPFEFLQIGLISIVEKLDNSNIFSSNEVQQPIPKQNIVQEPILNQTKPQITTAKPIEVKPVLEPQNPEESYDFFANAKNDPYLKNVLPQEPQVKFENSTPEEVFKHAREVTQSTQEFIFEANEIAGERVDLTAEIETQNEYNYNNEVLDTREFQIFSDQSQPISTSEEYLDKALNVLRYQKENINEKEFFKKYRTLKASVELIDHDEFPREREIFKSAKIIGATEHAIVLLVNENEKLKKLREIANDANFQSYIDYIFNNGYKHLYFLSEKDKNEIEAKYVAFLKTNNSEAFPKAYKPMPLETVSRNKSANEMYNELLKIIDEK</sequence>